<organism evidence="1 2">
    <name type="scientific">Boeremia exigua</name>
    <dbReference type="NCBI Taxonomy" id="749465"/>
    <lineage>
        <taxon>Eukaryota</taxon>
        <taxon>Fungi</taxon>
        <taxon>Dikarya</taxon>
        <taxon>Ascomycota</taxon>
        <taxon>Pezizomycotina</taxon>
        <taxon>Dothideomycetes</taxon>
        <taxon>Pleosporomycetidae</taxon>
        <taxon>Pleosporales</taxon>
        <taxon>Pleosporineae</taxon>
        <taxon>Didymellaceae</taxon>
        <taxon>Boeremia</taxon>
    </lineage>
</organism>
<gene>
    <name evidence="1" type="ORF">OPT61_g6292</name>
</gene>
<sequence length="766" mass="85720">MGGFARAPEDRPTPPEVYNWRVYMAALVISMGVLAYGYDSAFIGTTITHESFKRDFGLVNMSTSEKNEVTSTITSIYSAGGLVGALLMYPSLELLGRRMTVIISDAIFIIGAVLCTVPTHQIGLIYAGRFFTGMGVGGIAAVSPIYIAEISPPAIRGRLTGFFESFYQTGAVIGFWINYGIVHNMDRSKSTAWRIPMGVQLIPAGLLALMIPLLKESPTWLLKRGRKAEALKVYSFFRNLPEDHEYIAQDVAFVENEIAKERSALVGDQKHASFPQIIKAAAKEAALPGMRNRFLLVFLMFMWQAWSGAAAINYYSPTIFTSIGLSDVTLWTGVYGLIKAGGSIIFFTWFIDIFGRKWPWIISSVVCAFCQYYLAIYISVGKPKVGQPMSDSTIAGGKAATAMIMIFGANWSFGANGLPWIISSEIFPSTLRSLSGPFAAASVWIWTLVVTKALPQMYTSMGWGVYVFFATSLICASIYAYFFIHDTKGLRMDEMDKLFGFQRTNEYRARTPSSKHDDESEHNEKIAAVHIDNAGRLVKANPSLGTFEVHYNTFGSSKDLHRGLPQWLRCNKMFLREGMRRLIFRGTFACSWFLLMHSQHNPSQRIDLSHVANLNLQVRMHVTTVSGQPSQSTVSLPAFQWGPKTPISGICPKLKNLTISAFNQVSLKAGELMTWHVDLSMLESPNFELDSVTIRASVWWMGTPRDTFNLQEAYRVELDRIKQQLVGQDGCIECEHAIEEVLYTRQPVREQSHMTKIFVRLYRKTT</sequence>
<keyword evidence="2" id="KW-1185">Reference proteome</keyword>
<name>A0ACC2I752_9PLEO</name>
<reference evidence="1" key="1">
    <citation type="submission" date="2022-11" db="EMBL/GenBank/DDBJ databases">
        <title>Genome Sequence of Boeremia exigua.</title>
        <authorList>
            <person name="Buettner E."/>
        </authorList>
    </citation>
    <scope>NUCLEOTIDE SEQUENCE</scope>
    <source>
        <strain evidence="1">CU02</strain>
    </source>
</reference>
<comment type="caution">
    <text evidence="1">The sequence shown here is derived from an EMBL/GenBank/DDBJ whole genome shotgun (WGS) entry which is preliminary data.</text>
</comment>
<accession>A0ACC2I752</accession>
<evidence type="ECO:0000313" key="2">
    <source>
        <dbReference type="Proteomes" id="UP001153331"/>
    </source>
</evidence>
<proteinExistence type="predicted"/>
<dbReference type="Proteomes" id="UP001153331">
    <property type="component" value="Unassembled WGS sequence"/>
</dbReference>
<evidence type="ECO:0000313" key="1">
    <source>
        <dbReference type="EMBL" id="KAJ8111009.1"/>
    </source>
</evidence>
<dbReference type="EMBL" id="JAPHNI010000445">
    <property type="protein sequence ID" value="KAJ8111009.1"/>
    <property type="molecule type" value="Genomic_DNA"/>
</dbReference>
<protein>
    <submittedName>
        <fullName evidence="1">Uncharacterized protein</fullName>
    </submittedName>
</protein>